<dbReference type="RefSeq" id="WP_086079792.1">
    <property type="nucleotide sequence ID" value="NZ_CP021111.1"/>
</dbReference>
<proteinExistence type="predicted"/>
<dbReference type="PANTHER" id="PTHR44591:SF25">
    <property type="entry name" value="CHEMOTAXIS TWO-COMPONENT RESPONSE REGULATOR"/>
    <property type="match status" value="1"/>
</dbReference>
<dbReference type="PROSITE" id="PS50110">
    <property type="entry name" value="RESPONSE_REGULATORY"/>
    <property type="match status" value="1"/>
</dbReference>
<feature type="modified residue" description="4-aspartylphosphate" evidence="2">
    <location>
        <position position="55"/>
    </location>
</feature>
<evidence type="ECO:0000256" key="1">
    <source>
        <dbReference type="ARBA" id="ARBA00022553"/>
    </source>
</evidence>
<keyword evidence="5" id="KW-1185">Reference proteome</keyword>
<dbReference type="SMART" id="SM00448">
    <property type="entry name" value="REC"/>
    <property type="match status" value="1"/>
</dbReference>
<organism evidence="4 5">
    <name type="scientific">Bordetella genomosp. 13</name>
    <dbReference type="NCBI Taxonomy" id="463040"/>
    <lineage>
        <taxon>Bacteria</taxon>
        <taxon>Pseudomonadati</taxon>
        <taxon>Pseudomonadota</taxon>
        <taxon>Betaproteobacteria</taxon>
        <taxon>Burkholderiales</taxon>
        <taxon>Alcaligenaceae</taxon>
        <taxon>Bordetella</taxon>
    </lineage>
</organism>
<dbReference type="EMBL" id="CP021111">
    <property type="protein sequence ID" value="ARP96040.1"/>
    <property type="molecule type" value="Genomic_DNA"/>
</dbReference>
<dbReference type="SUPFAM" id="SSF52172">
    <property type="entry name" value="CheY-like"/>
    <property type="match status" value="1"/>
</dbReference>
<gene>
    <name evidence="4" type="ORF">CAL15_17665</name>
</gene>
<evidence type="ECO:0000313" key="4">
    <source>
        <dbReference type="EMBL" id="ARP96040.1"/>
    </source>
</evidence>
<dbReference type="PANTHER" id="PTHR44591">
    <property type="entry name" value="STRESS RESPONSE REGULATOR PROTEIN 1"/>
    <property type="match status" value="1"/>
</dbReference>
<dbReference type="OrthoDB" id="9802186at2"/>
<accession>A0A1W6ZFX2</accession>
<keyword evidence="1 2" id="KW-0597">Phosphoprotein</keyword>
<dbReference type="Gene3D" id="3.40.50.2300">
    <property type="match status" value="1"/>
</dbReference>
<evidence type="ECO:0000259" key="3">
    <source>
        <dbReference type="PROSITE" id="PS50110"/>
    </source>
</evidence>
<protein>
    <submittedName>
        <fullName evidence="4">Response regulator</fullName>
    </submittedName>
</protein>
<dbReference type="KEGG" id="bgm:CAL15_17665"/>
<name>A0A1W6ZFX2_9BORD</name>
<dbReference type="InterPro" id="IPR011006">
    <property type="entry name" value="CheY-like_superfamily"/>
</dbReference>
<dbReference type="STRING" id="463040.CAL15_17665"/>
<sequence>MTAIPVIAIVDDDPAVRMALGRLLRSIDLDVRLYDKGESLLDDAGAPALDCIVTDVRMPGVSGFDLCSALRRRGMDMPVIFMTAFAQDGFASRAEQAGATCIIQKPFAATELLSCIERALGREADRG</sequence>
<dbReference type="GO" id="GO:0000160">
    <property type="term" value="P:phosphorelay signal transduction system"/>
    <property type="evidence" value="ECO:0007669"/>
    <property type="project" value="InterPro"/>
</dbReference>
<reference evidence="4 5" key="1">
    <citation type="submission" date="2017-05" db="EMBL/GenBank/DDBJ databases">
        <title>Complete and WGS of Bordetella genogroups.</title>
        <authorList>
            <person name="Spilker T."/>
            <person name="LiPuma J."/>
        </authorList>
    </citation>
    <scope>NUCLEOTIDE SEQUENCE [LARGE SCALE GENOMIC DNA]</scope>
    <source>
        <strain evidence="4 5">AU7206</strain>
    </source>
</reference>
<dbReference type="AlphaFoldDB" id="A0A1W6ZFX2"/>
<evidence type="ECO:0000256" key="2">
    <source>
        <dbReference type="PROSITE-ProRule" id="PRU00169"/>
    </source>
</evidence>
<dbReference type="Pfam" id="PF00072">
    <property type="entry name" value="Response_reg"/>
    <property type="match status" value="1"/>
</dbReference>
<evidence type="ECO:0000313" key="5">
    <source>
        <dbReference type="Proteomes" id="UP000194161"/>
    </source>
</evidence>
<dbReference type="InterPro" id="IPR001789">
    <property type="entry name" value="Sig_transdc_resp-reg_receiver"/>
</dbReference>
<feature type="domain" description="Response regulatory" evidence="3">
    <location>
        <begin position="6"/>
        <end position="120"/>
    </location>
</feature>
<dbReference type="Proteomes" id="UP000194161">
    <property type="component" value="Chromosome"/>
</dbReference>
<dbReference type="InterPro" id="IPR050595">
    <property type="entry name" value="Bact_response_regulator"/>
</dbReference>